<keyword evidence="1" id="KW-0677">Repeat</keyword>
<gene>
    <name evidence="4" type="ORF">HERI1096_LOCUS30188</name>
</gene>
<dbReference type="PANTHER" id="PTHR43215">
    <property type="entry name" value="RADIAL SPOKE HEAD 1 HOMOLOG"/>
    <property type="match status" value="1"/>
</dbReference>
<keyword evidence="2" id="KW-0175">Coiled coil</keyword>
<dbReference type="Gene3D" id="2.20.110.10">
    <property type="entry name" value="Histone H3 K4-specific methyltransferase SET7/9 N-terminal domain"/>
    <property type="match status" value="3"/>
</dbReference>
<dbReference type="InterPro" id="IPR003409">
    <property type="entry name" value="MORN"/>
</dbReference>
<dbReference type="Pfam" id="PF02493">
    <property type="entry name" value="MORN"/>
    <property type="match status" value="4"/>
</dbReference>
<reference evidence="4" key="1">
    <citation type="submission" date="2021-01" db="EMBL/GenBank/DDBJ databases">
        <authorList>
            <person name="Corre E."/>
            <person name="Pelletier E."/>
            <person name="Niang G."/>
            <person name="Scheremetjew M."/>
            <person name="Finn R."/>
            <person name="Kale V."/>
            <person name="Holt S."/>
            <person name="Cochrane G."/>
            <person name="Meng A."/>
            <person name="Brown T."/>
            <person name="Cohen L."/>
        </authorList>
    </citation>
    <scope>NUCLEOTIDE SEQUENCE</scope>
    <source>
        <strain evidence="4">CCMP281</strain>
    </source>
</reference>
<name>A0A7S3BG72_9EUKA</name>
<dbReference type="AlphaFoldDB" id="A0A7S3BG72"/>
<evidence type="ECO:0000256" key="1">
    <source>
        <dbReference type="ARBA" id="ARBA00022737"/>
    </source>
</evidence>
<dbReference type="SMART" id="SM00698">
    <property type="entry name" value="MORN"/>
    <property type="match status" value="5"/>
</dbReference>
<evidence type="ECO:0000313" key="4">
    <source>
        <dbReference type="EMBL" id="CAE0134423.1"/>
    </source>
</evidence>
<sequence>MEGRFMHRSFFDQMWSWIFPEIESRNNSRGPTDDLEFLFDKYEQELQYSDELFLYDNSGEAPVIQRHKVLPIEKLVLSTPQQPKPSRDMRASPGIDELELLRNRVEQLESENLSLKQQVRQSYAAPKAEAHIETARGMVSLPALQTLDKDLEDALESKAVRLLYVDAIQSMTTIERRQDLEAHRLASKIFVPPDKAKIMLKKNKRLIGFLTYGWRTRDHPDPDNKTLEEVKHTLKHDLGRHILAVFWDFASLFQWPRSDEQDKLFQQGLQVMAIGYASPLSTTVIRCEWIPMRPAEFDGVVSVFPDAAALAARHASRHEASHSSGMDTYRPTSESEAKLKQQLEGSDRKVIEMDWEQARTLDGEAAAEEMGRWRVKFETHEMAEQACKDKTITPEMCLWYNEQALGQRGWPIFENAVSTEAISRAVFYPQLKELLVKGLPAKVINISKEKHPVPVHFEETEGAGVRINKIRSFLQDANFTGKGDKIVVLRLFNNFTSKIGIAMQTVAKQLKDDVSELRYEGQYNSQGQKHGEGTEHKKDGSIYEGQWANGLREGKGRKTFPNGDIYDGEWNKDDRHGKGTMIFFSGNKYHGMYQDNRRVEGTGRLEYVDGSTYEGRLWGELRHTSGKAPGKMTYAMDSDGNCATYEGHFKQDKFHGYGTYKFADGDEFKGRWKSNEPQASKTHPFELQCRSRAMEGNIRSVFNMKLDQSDGKL</sequence>
<feature type="region of interest" description="Disordered" evidence="3">
    <location>
        <begin position="315"/>
        <end position="344"/>
    </location>
</feature>
<organism evidence="4">
    <name type="scientific">Haptolina ericina</name>
    <dbReference type="NCBI Taxonomy" id="156174"/>
    <lineage>
        <taxon>Eukaryota</taxon>
        <taxon>Haptista</taxon>
        <taxon>Haptophyta</taxon>
        <taxon>Prymnesiophyceae</taxon>
        <taxon>Prymnesiales</taxon>
        <taxon>Prymnesiaceae</taxon>
        <taxon>Haptolina</taxon>
    </lineage>
</organism>
<dbReference type="PANTHER" id="PTHR43215:SF14">
    <property type="entry name" value="RADIAL SPOKE HEAD 1 HOMOLOG"/>
    <property type="match status" value="1"/>
</dbReference>
<dbReference type="EMBL" id="HBHX01054738">
    <property type="protein sequence ID" value="CAE0134423.1"/>
    <property type="molecule type" value="Transcribed_RNA"/>
</dbReference>
<dbReference type="FunFam" id="2.20.110.10:FF:000002">
    <property type="entry name" value="Phosphatidylinositol 4-phosphate 5-kinase 8"/>
    <property type="match status" value="1"/>
</dbReference>
<accession>A0A7S3BG72</accession>
<evidence type="ECO:0000256" key="2">
    <source>
        <dbReference type="SAM" id="Coils"/>
    </source>
</evidence>
<feature type="compositionally biased region" description="Basic and acidic residues" evidence="3">
    <location>
        <begin position="333"/>
        <end position="344"/>
    </location>
</feature>
<evidence type="ECO:0000256" key="3">
    <source>
        <dbReference type="SAM" id="MobiDB-lite"/>
    </source>
</evidence>
<proteinExistence type="predicted"/>
<feature type="coiled-coil region" evidence="2">
    <location>
        <begin position="98"/>
        <end position="125"/>
    </location>
</feature>
<protein>
    <submittedName>
        <fullName evidence="4">Uncharacterized protein</fullName>
    </submittedName>
</protein>
<dbReference type="SUPFAM" id="SSF82185">
    <property type="entry name" value="Histone H3 K4-specific methyltransferase SET7/9 N-terminal domain"/>
    <property type="match status" value="2"/>
</dbReference>